<reference evidence="5" key="1">
    <citation type="submission" date="2016-10" db="EMBL/GenBank/DDBJ databases">
        <authorList>
            <person name="Varghese N."/>
            <person name="Submissions S."/>
        </authorList>
    </citation>
    <scope>NUCLEOTIDE SEQUENCE [LARGE SCALE GENOMIC DNA]</scope>
    <source>
        <strain evidence="5">IBRC-M 10403</strain>
    </source>
</reference>
<gene>
    <name evidence="4" type="ORF">SAMN05216174_1073</name>
</gene>
<dbReference type="PANTHER" id="PTHR10584">
    <property type="entry name" value="SUGAR KINASE"/>
    <property type="match status" value="1"/>
</dbReference>
<accession>A0A1G6RT17</accession>
<keyword evidence="5" id="KW-1185">Reference proteome</keyword>
<dbReference type="Proteomes" id="UP000199501">
    <property type="component" value="Unassembled WGS sequence"/>
</dbReference>
<dbReference type="STRING" id="1271860.SAMN05216174_1073"/>
<dbReference type="PANTHER" id="PTHR10584:SF166">
    <property type="entry name" value="RIBOKINASE"/>
    <property type="match status" value="1"/>
</dbReference>
<dbReference type="InterPro" id="IPR002173">
    <property type="entry name" value="Carboh/pur_kinase_PfkB_CS"/>
</dbReference>
<dbReference type="RefSeq" id="WP_091450932.1">
    <property type="nucleotide sequence ID" value="NZ_FMZZ01000007.1"/>
</dbReference>
<dbReference type="GO" id="GO:0016301">
    <property type="term" value="F:kinase activity"/>
    <property type="evidence" value="ECO:0007669"/>
    <property type="project" value="UniProtKB-KW"/>
</dbReference>
<evidence type="ECO:0000256" key="1">
    <source>
        <dbReference type="ARBA" id="ARBA00022679"/>
    </source>
</evidence>
<evidence type="ECO:0000313" key="4">
    <source>
        <dbReference type="EMBL" id="SDD07573.1"/>
    </source>
</evidence>
<dbReference type="OrthoDB" id="9808601at2"/>
<dbReference type="InterPro" id="IPR029056">
    <property type="entry name" value="Ribokinase-like"/>
</dbReference>
<evidence type="ECO:0000313" key="5">
    <source>
        <dbReference type="Proteomes" id="UP000199501"/>
    </source>
</evidence>
<dbReference type="InterPro" id="IPR011611">
    <property type="entry name" value="PfkB_dom"/>
</dbReference>
<sequence>MATVFVAGPASWNQLVSVPRLPEGRPETLFAHGHRTTLGGTSAGKALNLAGLGADVTLRTVVGDDETADRILDTLTEAKVTVIAERVPGSSERHLNLMDADGGRVSIYLDLPELAEAAHREQVSTALRSADAAVIDLAEHSRPLLAEARGFGVPVWCDIHDYDGVADYHRQFIEAAEYLFLNDDGMSDPLRLRGFMVSRVEAGTRLVVATLGAQGAVALSAADGWHRVAATPVETIVDTNGAGDAFFSGFLFAHLGGEGIAEALRAGADQAAKCLGSPGLAPPMS</sequence>
<dbReference type="PROSITE" id="PS00584">
    <property type="entry name" value="PFKB_KINASES_2"/>
    <property type="match status" value="1"/>
</dbReference>
<dbReference type="Pfam" id="PF00294">
    <property type="entry name" value="PfkB"/>
    <property type="match status" value="1"/>
</dbReference>
<dbReference type="SUPFAM" id="SSF53613">
    <property type="entry name" value="Ribokinase-like"/>
    <property type="match status" value="1"/>
</dbReference>
<keyword evidence="2 4" id="KW-0418">Kinase</keyword>
<dbReference type="Gene3D" id="3.40.1190.20">
    <property type="match status" value="1"/>
</dbReference>
<evidence type="ECO:0000256" key="2">
    <source>
        <dbReference type="ARBA" id="ARBA00022777"/>
    </source>
</evidence>
<evidence type="ECO:0000259" key="3">
    <source>
        <dbReference type="Pfam" id="PF00294"/>
    </source>
</evidence>
<protein>
    <submittedName>
        <fullName evidence="4">Sugar or nucleoside kinase, ribokinase family</fullName>
    </submittedName>
</protein>
<organism evidence="4 5">
    <name type="scientific">Actinokineospora iranica</name>
    <dbReference type="NCBI Taxonomy" id="1271860"/>
    <lineage>
        <taxon>Bacteria</taxon>
        <taxon>Bacillati</taxon>
        <taxon>Actinomycetota</taxon>
        <taxon>Actinomycetes</taxon>
        <taxon>Pseudonocardiales</taxon>
        <taxon>Pseudonocardiaceae</taxon>
        <taxon>Actinokineospora</taxon>
    </lineage>
</organism>
<dbReference type="AlphaFoldDB" id="A0A1G6RT17"/>
<name>A0A1G6RT17_9PSEU</name>
<feature type="domain" description="Carbohydrate kinase PfkB" evidence="3">
    <location>
        <begin position="31"/>
        <end position="283"/>
    </location>
</feature>
<keyword evidence="1" id="KW-0808">Transferase</keyword>
<dbReference type="EMBL" id="FMZZ01000007">
    <property type="protein sequence ID" value="SDD07573.1"/>
    <property type="molecule type" value="Genomic_DNA"/>
</dbReference>
<proteinExistence type="predicted"/>